<dbReference type="Pfam" id="PF05951">
    <property type="entry name" value="Peptidase_M15_2"/>
    <property type="match status" value="1"/>
</dbReference>
<evidence type="ECO:0000256" key="3">
    <source>
        <dbReference type="ARBA" id="ARBA00022670"/>
    </source>
</evidence>
<evidence type="ECO:0000256" key="7">
    <source>
        <dbReference type="ARBA" id="ARBA00022833"/>
    </source>
</evidence>
<keyword evidence="7" id="KW-0862">Zinc</keyword>
<organism evidence="14 15">
    <name type="scientific">Azospirillum rugosum</name>
    <dbReference type="NCBI Taxonomy" id="416170"/>
    <lineage>
        <taxon>Bacteria</taxon>
        <taxon>Pseudomonadati</taxon>
        <taxon>Pseudomonadota</taxon>
        <taxon>Alphaproteobacteria</taxon>
        <taxon>Rhodospirillales</taxon>
        <taxon>Azospirillaceae</taxon>
        <taxon>Azospirillum</taxon>
    </lineage>
</organism>
<evidence type="ECO:0000256" key="2">
    <source>
        <dbReference type="ARBA" id="ARBA00004776"/>
    </source>
</evidence>
<dbReference type="RefSeq" id="WP_246500751.1">
    <property type="nucleotide sequence ID" value="NZ_JAGINP010000013.1"/>
</dbReference>
<dbReference type="PROSITE" id="PS51257">
    <property type="entry name" value="PROKAR_LIPOPROTEIN"/>
    <property type="match status" value="1"/>
</dbReference>
<evidence type="ECO:0000256" key="11">
    <source>
        <dbReference type="ARBA" id="ARBA00093666"/>
    </source>
</evidence>
<dbReference type="SUPFAM" id="SSF55166">
    <property type="entry name" value="Hedgehog/DD-peptidase"/>
    <property type="match status" value="1"/>
</dbReference>
<dbReference type="InterPro" id="IPR010275">
    <property type="entry name" value="MepK"/>
</dbReference>
<evidence type="ECO:0000256" key="10">
    <source>
        <dbReference type="ARBA" id="ARBA00093448"/>
    </source>
</evidence>
<evidence type="ECO:0000256" key="6">
    <source>
        <dbReference type="ARBA" id="ARBA00022801"/>
    </source>
</evidence>
<feature type="compositionally biased region" description="Pro residues" evidence="12">
    <location>
        <begin position="256"/>
        <end position="280"/>
    </location>
</feature>
<dbReference type="PANTHER" id="PTHR37425:SF1">
    <property type="entry name" value="OUTER MEMBRANE PROTEIN"/>
    <property type="match status" value="1"/>
</dbReference>
<feature type="chain" id="PRO_5045251860" description="Murein endopeptidase K" evidence="13">
    <location>
        <begin position="21"/>
        <end position="327"/>
    </location>
</feature>
<keyword evidence="15" id="KW-1185">Reference proteome</keyword>
<evidence type="ECO:0000313" key="14">
    <source>
        <dbReference type="EMBL" id="MBP2293904.1"/>
    </source>
</evidence>
<keyword evidence="3" id="KW-0645">Protease</keyword>
<feature type="signal peptide" evidence="13">
    <location>
        <begin position="1"/>
        <end position="20"/>
    </location>
</feature>
<evidence type="ECO:0000256" key="12">
    <source>
        <dbReference type="SAM" id="MobiDB-lite"/>
    </source>
</evidence>
<evidence type="ECO:0000256" key="1">
    <source>
        <dbReference type="ARBA" id="ARBA00001947"/>
    </source>
</evidence>
<keyword evidence="4" id="KW-0479">Metal-binding</keyword>
<dbReference type="Proteomes" id="UP000781958">
    <property type="component" value="Unassembled WGS sequence"/>
</dbReference>
<proteinExistence type="inferred from homology"/>
<protein>
    <recommendedName>
        <fullName evidence="11">Murein endopeptidase K</fullName>
    </recommendedName>
</protein>
<name>A0ABS4SMX8_9PROT</name>
<accession>A0ABS4SMX8</accession>
<evidence type="ECO:0000256" key="5">
    <source>
        <dbReference type="ARBA" id="ARBA00022729"/>
    </source>
</evidence>
<evidence type="ECO:0000256" key="8">
    <source>
        <dbReference type="ARBA" id="ARBA00023049"/>
    </source>
</evidence>
<evidence type="ECO:0000256" key="13">
    <source>
        <dbReference type="SAM" id="SignalP"/>
    </source>
</evidence>
<comment type="caution">
    <text evidence="14">The sequence shown here is derived from an EMBL/GenBank/DDBJ whole genome shotgun (WGS) entry which is preliminary data.</text>
</comment>
<comment type="similarity">
    <text evidence="10">Belongs to the peptidase M15 family.</text>
</comment>
<comment type="pathway">
    <text evidence="2">Cell wall biogenesis; cell wall polysaccharide biosynthesis.</text>
</comment>
<dbReference type="EMBL" id="JAGINP010000013">
    <property type="protein sequence ID" value="MBP2293904.1"/>
    <property type="molecule type" value="Genomic_DNA"/>
</dbReference>
<keyword evidence="9" id="KW-0961">Cell wall biogenesis/degradation</keyword>
<evidence type="ECO:0000313" key="15">
    <source>
        <dbReference type="Proteomes" id="UP000781958"/>
    </source>
</evidence>
<dbReference type="InterPro" id="IPR009045">
    <property type="entry name" value="Zn_M74/Hedgehog-like"/>
</dbReference>
<keyword evidence="8" id="KW-0482">Metalloprotease</keyword>
<keyword evidence="5 13" id="KW-0732">Signal</keyword>
<gene>
    <name evidence="14" type="ORF">J2851_003689</name>
</gene>
<dbReference type="Gene3D" id="3.30.1380.10">
    <property type="match status" value="1"/>
</dbReference>
<sequence>MMRSFLRLSMLGALAGGCLAGCASTPAPQVTLVGDQRSITLYHPASGEMVNVTYWRPDGYDRAALQQISALFRDRRTGEAIPVDPALVDMLVELRQRCGASADTPIYLTSGFRSQATNAALARSNGNVAEHSYHMRAQAADIYIPGVAPRRLADEAAAMQRGGYALYAHTGHVHVDTGPFRTWTPKGGEQRLPPALLEARVNTPYKPPTSKTAPALPPVEVAKVEPPQPAPAVRETQVAQADLDRLVDTVADADPVPAPAPAAAPTPVAPPAAAPAPRKPAPASVNIVAARVVPGSKAEPDLARVRYVLAQLKDQPAPVLAVARRKP</sequence>
<keyword evidence="6" id="KW-0378">Hydrolase</keyword>
<dbReference type="PANTHER" id="PTHR37425">
    <property type="match status" value="1"/>
</dbReference>
<evidence type="ECO:0000256" key="9">
    <source>
        <dbReference type="ARBA" id="ARBA00023316"/>
    </source>
</evidence>
<evidence type="ECO:0000256" key="4">
    <source>
        <dbReference type="ARBA" id="ARBA00022723"/>
    </source>
</evidence>
<comment type="cofactor">
    <cofactor evidence="1">
        <name>Zn(2+)</name>
        <dbReference type="ChEBI" id="CHEBI:29105"/>
    </cofactor>
</comment>
<feature type="region of interest" description="Disordered" evidence="12">
    <location>
        <begin position="253"/>
        <end position="282"/>
    </location>
</feature>
<reference evidence="14 15" key="1">
    <citation type="submission" date="2021-03" db="EMBL/GenBank/DDBJ databases">
        <title>Genomic Encyclopedia of Type Strains, Phase III (KMG-III): the genomes of soil and plant-associated and newly described type strains.</title>
        <authorList>
            <person name="Whitman W."/>
        </authorList>
    </citation>
    <scope>NUCLEOTIDE SEQUENCE [LARGE SCALE GENOMIC DNA]</scope>
    <source>
        <strain evidence="14 15">IMMIB AFH-6</strain>
    </source>
</reference>